<feature type="compositionally biased region" description="Polar residues" evidence="8">
    <location>
        <begin position="1495"/>
        <end position="1504"/>
    </location>
</feature>
<evidence type="ECO:0000256" key="5">
    <source>
        <dbReference type="ARBA" id="ARBA00023277"/>
    </source>
</evidence>
<dbReference type="InterPro" id="IPR006047">
    <property type="entry name" value="GH13_cat_dom"/>
</dbReference>
<evidence type="ECO:0000256" key="3">
    <source>
        <dbReference type="ARBA" id="ARBA00012595"/>
    </source>
</evidence>
<accession>A0A4S4EVG5</accession>
<evidence type="ECO:0000313" key="11">
    <source>
        <dbReference type="Proteomes" id="UP000306102"/>
    </source>
</evidence>
<evidence type="ECO:0000256" key="6">
    <source>
        <dbReference type="ARBA" id="ARBA00023295"/>
    </source>
</evidence>
<feature type="coiled-coil region" evidence="7">
    <location>
        <begin position="94"/>
        <end position="171"/>
    </location>
</feature>
<feature type="compositionally biased region" description="Polar residues" evidence="8">
    <location>
        <begin position="1526"/>
        <end position="1535"/>
    </location>
</feature>
<dbReference type="GO" id="GO:0004556">
    <property type="term" value="F:alpha-amylase activity"/>
    <property type="evidence" value="ECO:0007669"/>
    <property type="project" value="UniProtKB-EC"/>
</dbReference>
<dbReference type="GO" id="GO:0005509">
    <property type="term" value="F:calcium ion binding"/>
    <property type="evidence" value="ECO:0007669"/>
    <property type="project" value="InterPro"/>
</dbReference>
<dbReference type="Gene3D" id="2.60.40.1180">
    <property type="entry name" value="Golgi alpha-mannosidase II"/>
    <property type="match status" value="1"/>
</dbReference>
<sequence>MGAAVLLPGRVFRILSCHPVVSSSTYRDHGSYFGHRWQPPSSRKNSNRKRKLLYRGKWLYKSRPVIYSSMEDSSDTITDVHDGDGDPSVRSEVLEINEGELLEARKALSEAQARQEAIEKERDQILEELARSEAKRQEYVATVMHDEDLAITELEAAKSLFNQKLQESVEEKFNLESKLVLAKQDAVELAVQVEKLAEIAFQQATAHILEKAQLRVSAAETSAAEAAYQIEERIQNATEGTIVSIVEQAKDAIEKALSVAETASDHVSKAMALFMDTINPVDEIASIKSHNIKLRNAINDLESELLLKRNEVDSLKLELEQVCEQASAFQHHANDVDKMLLEIQESGRKKAFQEEEEIESLLVKTKKDVAERRKAASKALKGELEAIKAAIEAAKRTARSKDEAYMRRCEALQRSLKALDATSKMWRQRAEMAESLLLKDRPLGEVDEDTVYVVNGGRIDLLTDDDSQKWKLLCDGPRREIPDWMARRIHSICPKFPPRKIDVSEALTSTFKSLQLPKPDEVWSIAQEKPREGDTLIEHVIEKEFIEKKRKALERALQRKTVQWESMPEQTKLEPGTGTGREIVFQGFNWESWRKQWYLDLAPKAADLSQCGITAVWFPPPTESVAPQGYMPSDLYNLNSAYGSVEDLKHCIEEMHNQDLLSPNGVWNIFGGKLAWGPEAIVCDDPNFQGRGNPSSGDIFHAAPNIDHSQDFVRRDIKEWLNWLRNDIGFDGWRLDFVSHLCSSCSESLFIPPPWQEMAYSFHVVHRGFSGGYVKEYIEASNPAFAIGEYWDSLAYEGGNLCYNQDAHRQRIVNWINATGGTSSAFDVTTKGILHSALHNQYWRLIDPQGKPTGVMGWWPSRAVTFLENHDTGSTQPVIFYDHFYDFGLRDIINELIEARRRAGVHCRSPVKIYHANDDGYVAQIGDTLVMKLGHFDWNPAKENDLDGSWLKFHMPAISKHWQRSSFSVPKESERHGTKLVLNITGLTGKEVAERIYYFLEEGNFPGQQPGFIDMQMLQQHIMLKQLQELQRHQQLQELGDGRQQNYLNQLSGMNKQAAGGQFLPPINGTPIHDSSQTFMVDNMNLVERGAPPSIQGFSNGFCSQAQSQDLCSVSPVPQQLEVSLYGTPIASGRNNLNQYSHLQGLSHDSANVLTKGSDNQAEKPTMQPSDFSNSFLSENCSVSSDQLCMPDGAFLSKQFFDAKNLLGQVPIQGFSGGILPENFQQMNALQRNASTKDGRQEQAGYPEQFPGKTTQIDPSQGLTTLDPLEQKILFNMDDNSWNASLGSNTDIGTGSFGNTLECADYLSSFPSIQSGSWSALMQSAVAEASSSDTGLQEEWSGLSFQNTELSNDHQPSNFLESRKQQTGWVDNNMQIASLHCKPQLLFDDSNMSSGFPGFQQSGIQFSAIQREAMRSDSSHESVQQSPKIAAKWLDCNAQQNQPIEGSQPIHIIQPLENAWPGQNFEHSEGNARQQSISSYKNSHQRGDKLIGSKMESSSPSGNVTLNVCNNEKQQSCYQREKSNDSYHSSASQHTITEDDVRENMWLHESDSQPVARGNRKSSDQVLCRQVSQGSSNHEQGYFAQFKFVGDVSRSAVELEKGCLPDIQRNSKASEEVPPRGIVGANVSASSDSSVGYGPNRTSQTSQNMLELLHKVDHGREQRTVTHLSTTDSCPLLEVPEAKTPEAFMAKSYDQSFISPRFGLRLAPPSQRLPNSSSFFSLQSSPQSGNSTATSPTGPFNLRNQLQSPQATLPDMARRLPQFNCATSPTSSLSEQVGSSTRPPSVWRNLPTQPHLSVTELHELPSDLLLSADSTNTNLQTPSWATHGQNSYKGTESRDLGACSMNSQGFEYGEEHPEKERSQQQISSEIVDQASQMGGLFHGQESVAKHLSEPNAVGSGSLMARPYQNFNSAWHGDKQASAVSARDLEAFGRSLKPSNLHPSYSLLHQVHSLTNMETDPSRRVSDKNHTAGSDLNVQQVTAVAGHQMMYGHNSASRLNSFPTRDVKMLSFSSEAGDDQSVKALSLPLQDTPQEMATHDQSYLSDLAFNRTEHSQINVQMAPSWFKHFGTLKNGQMLPMYDARTANNSVQQFPLGRPFENLHMNTSVVQVNVPGPSQVSSVWPTTATTLAVGTLSPPFVLSKDASDHNFCVTTSKKRKIAASELLPWHKEVTQSSKRLPTISSAELEWVQAANRLVEKVENEAEMIEDLQLLLRPKKRLVLTTQLMQQMFRPAPAAILSADATSNCDSVAYFAAKLALGDACNLIYCSGNDSCLLSNDNDVMSEKPKTSERIDEQYFSKIVEDFSSRAMKLESDLFRLNKTASIVDIRVEYQEIEKFSVINRFAKFHCRGQSDAAETSSSGGTTPTALKSCPQRYVTAFPMPRTVPEGAPCLSL</sequence>
<keyword evidence="4" id="KW-0378">Hydrolase</keyword>
<dbReference type="EC" id="3.2.1.1" evidence="3"/>
<dbReference type="CDD" id="cd11314">
    <property type="entry name" value="AmyAc_arch_bac_plant_AmyA"/>
    <property type="match status" value="1"/>
</dbReference>
<reference evidence="10 11" key="1">
    <citation type="journal article" date="2018" name="Proc. Natl. Acad. Sci. U.S.A.">
        <title>Draft genome sequence of Camellia sinensis var. sinensis provides insights into the evolution of the tea genome and tea quality.</title>
        <authorList>
            <person name="Wei C."/>
            <person name="Yang H."/>
            <person name="Wang S."/>
            <person name="Zhao J."/>
            <person name="Liu C."/>
            <person name="Gao L."/>
            <person name="Xia E."/>
            <person name="Lu Y."/>
            <person name="Tai Y."/>
            <person name="She G."/>
            <person name="Sun J."/>
            <person name="Cao H."/>
            <person name="Tong W."/>
            <person name="Gao Q."/>
            <person name="Li Y."/>
            <person name="Deng W."/>
            <person name="Jiang X."/>
            <person name="Wang W."/>
            <person name="Chen Q."/>
            <person name="Zhang S."/>
            <person name="Li H."/>
            <person name="Wu J."/>
            <person name="Wang P."/>
            <person name="Li P."/>
            <person name="Shi C."/>
            <person name="Zheng F."/>
            <person name="Jian J."/>
            <person name="Huang B."/>
            <person name="Shan D."/>
            <person name="Shi M."/>
            <person name="Fang C."/>
            <person name="Yue Y."/>
            <person name="Li F."/>
            <person name="Li D."/>
            <person name="Wei S."/>
            <person name="Han B."/>
            <person name="Jiang C."/>
            <person name="Yin Y."/>
            <person name="Xia T."/>
            <person name="Zhang Z."/>
            <person name="Bennetzen J.L."/>
            <person name="Zhao S."/>
            <person name="Wan X."/>
        </authorList>
    </citation>
    <scope>NUCLEOTIDE SEQUENCE [LARGE SCALE GENOMIC DNA]</scope>
    <source>
        <strain evidence="11">cv. Shuchazao</strain>
        <tissue evidence="10">Leaf</tissue>
    </source>
</reference>
<feature type="coiled-coil region" evidence="7">
    <location>
        <begin position="284"/>
        <end position="318"/>
    </location>
</feature>
<keyword evidence="7" id="KW-0175">Coiled coil</keyword>
<protein>
    <recommendedName>
        <fullName evidence="3">alpha-amylase</fullName>
        <ecNumber evidence="3">3.2.1.1</ecNumber>
    </recommendedName>
</protein>
<feature type="region of interest" description="Disordered" evidence="8">
    <location>
        <begin position="1461"/>
        <end position="1504"/>
    </location>
</feature>
<dbReference type="InterPro" id="IPR013780">
    <property type="entry name" value="Glyco_hydro_b"/>
</dbReference>
<feature type="region of interest" description="Disordered" evidence="8">
    <location>
        <begin position="1240"/>
        <end position="1262"/>
    </location>
</feature>
<evidence type="ECO:0000259" key="9">
    <source>
        <dbReference type="SMART" id="SM00642"/>
    </source>
</evidence>
<dbReference type="InterPro" id="IPR012850">
    <property type="entry name" value="A-amylase_bs_C"/>
</dbReference>
<keyword evidence="11" id="KW-1185">Reference proteome</keyword>
<feature type="region of interest" description="Disordered" evidence="8">
    <location>
        <begin position="1763"/>
        <end position="1790"/>
    </location>
</feature>
<name>A0A4S4EVG5_CAMSN</name>
<comment type="caution">
    <text evidence="10">The sequence shown here is derived from an EMBL/GenBank/DDBJ whole genome shotgun (WGS) entry which is preliminary data.</text>
</comment>
<dbReference type="Proteomes" id="UP000306102">
    <property type="component" value="Unassembled WGS sequence"/>
</dbReference>
<proteinExistence type="predicted"/>
<comment type="cofactor">
    <cofactor evidence="2">
        <name>Ca(2+)</name>
        <dbReference type="ChEBI" id="CHEBI:29108"/>
    </cofactor>
</comment>
<feature type="compositionally biased region" description="Low complexity" evidence="8">
    <location>
        <begin position="1715"/>
        <end position="1728"/>
    </location>
</feature>
<feature type="compositionally biased region" description="Polar residues" evidence="8">
    <location>
        <begin position="1764"/>
        <end position="1783"/>
    </location>
</feature>
<evidence type="ECO:0000256" key="4">
    <source>
        <dbReference type="ARBA" id="ARBA00022801"/>
    </source>
</evidence>
<keyword evidence="5" id="KW-0119">Carbohydrate metabolism</keyword>
<evidence type="ECO:0000313" key="10">
    <source>
        <dbReference type="EMBL" id="THG20316.1"/>
    </source>
</evidence>
<feature type="region of interest" description="Disordered" evidence="8">
    <location>
        <begin position="1715"/>
        <end position="1745"/>
    </location>
</feature>
<dbReference type="PANTHER" id="PTHR31267:SF2">
    <property type="entry name" value="EXPRESSED PROTEIN"/>
    <property type="match status" value="1"/>
</dbReference>
<dbReference type="CDD" id="cd06503">
    <property type="entry name" value="ATP-synt_Fo_b"/>
    <property type="match status" value="1"/>
</dbReference>
<dbReference type="SMART" id="SM00642">
    <property type="entry name" value="Aamy"/>
    <property type="match status" value="1"/>
</dbReference>
<dbReference type="EMBL" id="SDRB02002002">
    <property type="protein sequence ID" value="THG20316.1"/>
    <property type="molecule type" value="Genomic_DNA"/>
</dbReference>
<dbReference type="SUPFAM" id="SSF51445">
    <property type="entry name" value="(Trans)glycosidases"/>
    <property type="match status" value="1"/>
</dbReference>
<dbReference type="InterPro" id="IPR017853">
    <property type="entry name" value="GH"/>
</dbReference>
<gene>
    <name evidence="10" type="ORF">TEA_029451</name>
</gene>
<feature type="compositionally biased region" description="Polar residues" evidence="8">
    <location>
        <begin position="1252"/>
        <end position="1262"/>
    </location>
</feature>
<feature type="coiled-coil region" evidence="7">
    <location>
        <begin position="377"/>
        <end position="404"/>
    </location>
</feature>
<dbReference type="GO" id="GO:0005975">
    <property type="term" value="P:carbohydrate metabolic process"/>
    <property type="evidence" value="ECO:0007669"/>
    <property type="project" value="InterPro"/>
</dbReference>
<evidence type="ECO:0000256" key="2">
    <source>
        <dbReference type="ARBA" id="ARBA00001913"/>
    </source>
</evidence>
<feature type="compositionally biased region" description="Polar residues" evidence="8">
    <location>
        <begin position="1729"/>
        <end position="1745"/>
    </location>
</feature>
<dbReference type="Gene3D" id="3.20.20.80">
    <property type="entry name" value="Glycosidases"/>
    <property type="match status" value="1"/>
</dbReference>
<feature type="region of interest" description="Disordered" evidence="8">
    <location>
        <begin position="1520"/>
        <end position="1543"/>
    </location>
</feature>
<organism evidence="10 11">
    <name type="scientific">Camellia sinensis var. sinensis</name>
    <name type="common">China tea</name>
    <dbReference type="NCBI Taxonomy" id="542762"/>
    <lineage>
        <taxon>Eukaryota</taxon>
        <taxon>Viridiplantae</taxon>
        <taxon>Streptophyta</taxon>
        <taxon>Embryophyta</taxon>
        <taxon>Tracheophyta</taxon>
        <taxon>Spermatophyta</taxon>
        <taxon>Magnoliopsida</taxon>
        <taxon>eudicotyledons</taxon>
        <taxon>Gunneridae</taxon>
        <taxon>Pentapetalae</taxon>
        <taxon>asterids</taxon>
        <taxon>Ericales</taxon>
        <taxon>Theaceae</taxon>
        <taxon>Camellia</taxon>
    </lineage>
</organism>
<dbReference type="Pfam" id="PF07821">
    <property type="entry name" value="Alpha-amyl_C2"/>
    <property type="match status" value="1"/>
</dbReference>
<evidence type="ECO:0000256" key="8">
    <source>
        <dbReference type="SAM" id="MobiDB-lite"/>
    </source>
</evidence>
<dbReference type="PANTHER" id="PTHR31267">
    <property type="entry name" value="DENTIN SIALOPHOSPHOPROTEIN-LIKE PROTEIN"/>
    <property type="match status" value="1"/>
</dbReference>
<keyword evidence="6" id="KW-0326">Glycosidase</keyword>
<comment type="catalytic activity">
    <reaction evidence="1">
        <text>Endohydrolysis of (1-&gt;4)-alpha-D-glucosidic linkages in polysaccharides containing three or more (1-&gt;4)-alpha-linked D-glucose units.</text>
        <dbReference type="EC" id="3.2.1.1"/>
    </reaction>
</comment>
<feature type="domain" description="Glycosyl hydrolase family 13 catalytic" evidence="9">
    <location>
        <begin position="582"/>
        <end position="900"/>
    </location>
</feature>
<dbReference type="STRING" id="542762.A0A4S4EVG5"/>
<evidence type="ECO:0000256" key="1">
    <source>
        <dbReference type="ARBA" id="ARBA00000548"/>
    </source>
</evidence>
<feature type="compositionally biased region" description="Polar residues" evidence="8">
    <location>
        <begin position="1471"/>
        <end position="1482"/>
    </location>
</feature>
<evidence type="ECO:0000256" key="7">
    <source>
        <dbReference type="SAM" id="Coils"/>
    </source>
</evidence>